<keyword evidence="6" id="KW-1185">Reference proteome</keyword>
<keyword evidence="1" id="KW-0547">Nucleotide-binding</keyword>
<dbReference type="Proteomes" id="UP001500730">
    <property type="component" value="Unassembled WGS sequence"/>
</dbReference>
<name>A0ABP5YXZ3_9MICO</name>
<organism evidence="5 6">
    <name type="scientific">Terrabacter carboxydivorans</name>
    <dbReference type="NCBI Taxonomy" id="619730"/>
    <lineage>
        <taxon>Bacteria</taxon>
        <taxon>Bacillati</taxon>
        <taxon>Actinomycetota</taxon>
        <taxon>Actinomycetes</taxon>
        <taxon>Micrococcales</taxon>
        <taxon>Intrasporangiaceae</taxon>
        <taxon>Terrabacter</taxon>
    </lineage>
</organism>
<dbReference type="InterPro" id="IPR003778">
    <property type="entry name" value="CT_A_B"/>
</dbReference>
<dbReference type="Gene3D" id="2.40.100.10">
    <property type="entry name" value="Cyclophilin-like"/>
    <property type="match status" value="1"/>
</dbReference>
<keyword evidence="3" id="KW-0067">ATP-binding</keyword>
<proteinExistence type="predicted"/>
<dbReference type="SUPFAM" id="SSF50891">
    <property type="entry name" value="Cyclophilin-like"/>
    <property type="match status" value="1"/>
</dbReference>
<evidence type="ECO:0000313" key="5">
    <source>
        <dbReference type="EMBL" id="GAA2486988.1"/>
    </source>
</evidence>
<evidence type="ECO:0000313" key="6">
    <source>
        <dbReference type="Proteomes" id="UP001500730"/>
    </source>
</evidence>
<dbReference type="NCBIfam" id="TIGR00724">
    <property type="entry name" value="urea_amlyse_rel"/>
    <property type="match status" value="1"/>
</dbReference>
<evidence type="ECO:0000259" key="4">
    <source>
        <dbReference type="SMART" id="SM00797"/>
    </source>
</evidence>
<dbReference type="InterPro" id="IPR029000">
    <property type="entry name" value="Cyclophilin-like_dom_sf"/>
</dbReference>
<accession>A0ABP5YXZ3</accession>
<evidence type="ECO:0000256" key="3">
    <source>
        <dbReference type="ARBA" id="ARBA00022840"/>
    </source>
</evidence>
<gene>
    <name evidence="5" type="ORF">GCM10009858_26210</name>
</gene>
<dbReference type="SMART" id="SM00797">
    <property type="entry name" value="AHS2"/>
    <property type="match status" value="1"/>
</dbReference>
<dbReference type="RefSeq" id="WP_344255365.1">
    <property type="nucleotide sequence ID" value="NZ_BAAARE010000010.1"/>
</dbReference>
<dbReference type="PANTHER" id="PTHR43309:SF3">
    <property type="entry name" value="5-OXOPROLINASE SUBUNIT C"/>
    <property type="match status" value="1"/>
</dbReference>
<keyword evidence="2" id="KW-0378">Hydrolase</keyword>
<dbReference type="PANTHER" id="PTHR43309">
    <property type="entry name" value="5-OXOPROLINASE SUBUNIT C"/>
    <property type="match status" value="1"/>
</dbReference>
<reference evidence="6" key="1">
    <citation type="journal article" date="2019" name="Int. J. Syst. Evol. Microbiol.">
        <title>The Global Catalogue of Microorganisms (GCM) 10K type strain sequencing project: providing services to taxonomists for standard genome sequencing and annotation.</title>
        <authorList>
            <consortium name="The Broad Institute Genomics Platform"/>
            <consortium name="The Broad Institute Genome Sequencing Center for Infectious Disease"/>
            <person name="Wu L."/>
            <person name="Ma J."/>
        </authorList>
    </citation>
    <scope>NUCLEOTIDE SEQUENCE [LARGE SCALE GENOMIC DNA]</scope>
    <source>
        <strain evidence="6">JCM 16259</strain>
    </source>
</reference>
<evidence type="ECO:0000256" key="2">
    <source>
        <dbReference type="ARBA" id="ARBA00022801"/>
    </source>
</evidence>
<evidence type="ECO:0000256" key="1">
    <source>
        <dbReference type="ARBA" id="ARBA00022741"/>
    </source>
</evidence>
<dbReference type="Pfam" id="PF02626">
    <property type="entry name" value="CT_A_B"/>
    <property type="match status" value="1"/>
</dbReference>
<comment type="caution">
    <text evidence="5">The sequence shown here is derived from an EMBL/GenBank/DDBJ whole genome shotgun (WGS) entry which is preliminary data.</text>
</comment>
<sequence length="286" mass="29715">MIEVLRAGPLTTLQDLGRPGLAHLGVGRSGAVDRPSLRLANRLVGNAEGAPALETTFGGLVLRFTEAATVAVTGAPAPVRVDGRAHACCTPVTVRAGEVLELGMPTRGVRTYLALRGGVASELVLGSAATDLLSRLGPAPLRDGDTVELGRPVGPMPGVDHAAVAELPDEVVLRAVPGPRADWFTADSLTRLARVAYEVTAASDRIGLRLEGPALTRQRTHELPSEGVVEGAVQVPPDGRPVIFLADHPVTGGYPVVAVVHPDDVPLAAQVRPGQPLRFALEPPLL</sequence>
<feature type="domain" description="Carboxyltransferase" evidence="4">
    <location>
        <begin position="23"/>
        <end position="286"/>
    </location>
</feature>
<dbReference type="InterPro" id="IPR052708">
    <property type="entry name" value="PxpC"/>
</dbReference>
<dbReference type="EMBL" id="BAAARE010000010">
    <property type="protein sequence ID" value="GAA2486988.1"/>
    <property type="molecule type" value="Genomic_DNA"/>
</dbReference>
<protein>
    <submittedName>
        <fullName evidence="5">Biotin-dependent carboxyltransferase family protein</fullName>
    </submittedName>
</protein>